<dbReference type="AlphaFoldDB" id="A0A3P7IE31"/>
<name>A0A3P7IE31_STRVU</name>
<gene>
    <name evidence="1" type="ORF">SVUK_LOCUS6198</name>
</gene>
<accession>A0A3P7IE31</accession>
<sequence length="95" mass="10991">MNGNMFAVFVAKVSPMLEAYRYIFIFLLKLCNSFFQNSRFMLERILGSGHIAVVTARRHSLVREICNRMKERILARGHTLVVHVGGASSRYDWLK</sequence>
<organism evidence="1 2">
    <name type="scientific">Strongylus vulgaris</name>
    <name type="common">Blood worm</name>
    <dbReference type="NCBI Taxonomy" id="40348"/>
    <lineage>
        <taxon>Eukaryota</taxon>
        <taxon>Metazoa</taxon>
        <taxon>Ecdysozoa</taxon>
        <taxon>Nematoda</taxon>
        <taxon>Chromadorea</taxon>
        <taxon>Rhabditida</taxon>
        <taxon>Rhabditina</taxon>
        <taxon>Rhabditomorpha</taxon>
        <taxon>Strongyloidea</taxon>
        <taxon>Strongylidae</taxon>
        <taxon>Strongylus</taxon>
    </lineage>
</organism>
<dbReference type="Proteomes" id="UP000270094">
    <property type="component" value="Unassembled WGS sequence"/>
</dbReference>
<protein>
    <submittedName>
        <fullName evidence="1">Uncharacterized protein</fullName>
    </submittedName>
</protein>
<reference evidence="1 2" key="1">
    <citation type="submission" date="2018-11" db="EMBL/GenBank/DDBJ databases">
        <authorList>
            <consortium name="Pathogen Informatics"/>
        </authorList>
    </citation>
    <scope>NUCLEOTIDE SEQUENCE [LARGE SCALE GENOMIC DNA]</scope>
</reference>
<keyword evidence="2" id="KW-1185">Reference proteome</keyword>
<evidence type="ECO:0000313" key="1">
    <source>
        <dbReference type="EMBL" id="VDM71200.1"/>
    </source>
</evidence>
<evidence type="ECO:0000313" key="2">
    <source>
        <dbReference type="Proteomes" id="UP000270094"/>
    </source>
</evidence>
<proteinExistence type="predicted"/>
<dbReference type="EMBL" id="UYYB01019283">
    <property type="protein sequence ID" value="VDM71200.1"/>
    <property type="molecule type" value="Genomic_DNA"/>
</dbReference>